<keyword evidence="3" id="KW-1185">Reference proteome</keyword>
<dbReference type="PROSITE" id="PS51746">
    <property type="entry name" value="PPM_2"/>
    <property type="match status" value="1"/>
</dbReference>
<proteinExistence type="predicted"/>
<dbReference type="InterPro" id="IPR001932">
    <property type="entry name" value="PPM-type_phosphatase-like_dom"/>
</dbReference>
<dbReference type="PANTHER" id="PTHR47992">
    <property type="entry name" value="PROTEIN PHOSPHATASE"/>
    <property type="match status" value="1"/>
</dbReference>
<dbReference type="GO" id="GO:1902531">
    <property type="term" value="P:regulation of intracellular signal transduction"/>
    <property type="evidence" value="ECO:0000318"/>
    <property type="project" value="GO_Central"/>
</dbReference>
<accession>U5CU56</accession>
<gene>
    <name evidence="2" type="ORF">AMTR_s00057p00118530</name>
</gene>
<dbReference type="Proteomes" id="UP000017836">
    <property type="component" value="Unassembled WGS sequence"/>
</dbReference>
<dbReference type="OMA" id="RHISIRD"/>
<dbReference type="CDD" id="cd00143">
    <property type="entry name" value="PP2Cc"/>
    <property type="match status" value="1"/>
</dbReference>
<dbReference type="Gramene" id="ERN16831">
    <property type="protein sequence ID" value="ERN16831"/>
    <property type="gene ID" value="AMTR_s00057p00118530"/>
</dbReference>
<evidence type="ECO:0000313" key="3">
    <source>
        <dbReference type="Proteomes" id="UP000017836"/>
    </source>
</evidence>
<dbReference type="OrthoDB" id="10264738at2759"/>
<dbReference type="AlphaFoldDB" id="U5CU56"/>
<reference evidence="3" key="1">
    <citation type="journal article" date="2013" name="Science">
        <title>The Amborella genome and the evolution of flowering plants.</title>
        <authorList>
            <consortium name="Amborella Genome Project"/>
        </authorList>
    </citation>
    <scope>NUCLEOTIDE SEQUENCE [LARGE SCALE GENOMIC DNA]</scope>
</reference>
<dbReference type="InterPro" id="IPR036457">
    <property type="entry name" value="PPM-type-like_dom_sf"/>
</dbReference>
<dbReference type="InterPro" id="IPR015655">
    <property type="entry name" value="PP2C"/>
</dbReference>
<organism evidence="2 3">
    <name type="scientific">Amborella trichopoda</name>
    <dbReference type="NCBI Taxonomy" id="13333"/>
    <lineage>
        <taxon>Eukaryota</taxon>
        <taxon>Viridiplantae</taxon>
        <taxon>Streptophyta</taxon>
        <taxon>Embryophyta</taxon>
        <taxon>Tracheophyta</taxon>
        <taxon>Spermatophyta</taxon>
        <taxon>Magnoliopsida</taxon>
        <taxon>Amborellales</taxon>
        <taxon>Amborellaceae</taxon>
        <taxon>Amborella</taxon>
    </lineage>
</organism>
<dbReference type="SMART" id="SM00332">
    <property type="entry name" value="PP2Cc"/>
    <property type="match status" value="1"/>
</dbReference>
<sequence length="398" mass="44575">MDQFSHIYYGVMKSFSVKNKKLRCPKEEGREVAETLARGAKKNSQLLCSLNSSNPHVSVFSQRGKKGINQDCTVVWEEFGCQKDMVFCGVFDGHGPWGHYISRKVRDWMPPTLLCQWQEILALNHLTSNVKKPCKTVGNDVKFGGMDCIEAFDIWKQSFLRTSALIDEELHRHRGIDSYYSGTTAVTIVKQGDLIVVANVGDSRAVLGTTSDDGNLAAVQLTVDLKPNLPQEAARIRHCNGRVYCLPDEPGVNRVWLPNEESPGLAMSRAFGDYCLKDFGLISVPEVTYRHLTNNDRFLLLASDGVWDVLSNQEAVEIIASSPQRETAAKRLVECAVKAWRWKKPGLAVDDCAAVCFYLDNFLSPNKQINSFKPASSSRVERYRNEKAYNIGKGLLCK</sequence>
<protein>
    <recommendedName>
        <fullName evidence="1">PPM-type phosphatase domain-containing protein</fullName>
    </recommendedName>
</protein>
<dbReference type="Gene3D" id="3.60.40.10">
    <property type="entry name" value="PPM-type phosphatase domain"/>
    <property type="match status" value="1"/>
</dbReference>
<dbReference type="SUPFAM" id="SSF81606">
    <property type="entry name" value="PP2C-like"/>
    <property type="match status" value="1"/>
</dbReference>
<dbReference type="Pfam" id="PF00481">
    <property type="entry name" value="PP2C"/>
    <property type="match status" value="1"/>
</dbReference>
<dbReference type="EMBL" id="KI392405">
    <property type="protein sequence ID" value="ERN16831.1"/>
    <property type="molecule type" value="Genomic_DNA"/>
</dbReference>
<dbReference type="GO" id="GO:0004722">
    <property type="term" value="F:protein serine/threonine phosphatase activity"/>
    <property type="evidence" value="ECO:0000318"/>
    <property type="project" value="GO_Central"/>
</dbReference>
<evidence type="ECO:0000259" key="1">
    <source>
        <dbReference type="PROSITE" id="PS51746"/>
    </source>
</evidence>
<dbReference type="GO" id="GO:0009414">
    <property type="term" value="P:response to water deprivation"/>
    <property type="evidence" value="ECO:0000318"/>
    <property type="project" value="GO_Central"/>
</dbReference>
<dbReference type="KEGG" id="atr:18445159"/>
<dbReference type="HOGENOM" id="CLU_013173_6_0_1"/>
<name>U5CU56_AMBTC</name>
<evidence type="ECO:0000313" key="2">
    <source>
        <dbReference type="EMBL" id="ERN16831.1"/>
    </source>
</evidence>
<dbReference type="eggNOG" id="KOG0698">
    <property type="taxonomic scope" value="Eukaryota"/>
</dbReference>
<feature type="domain" description="PPM-type phosphatase" evidence="1">
    <location>
        <begin position="56"/>
        <end position="359"/>
    </location>
</feature>